<keyword evidence="9" id="KW-0472">Membrane</keyword>
<dbReference type="GO" id="GO:0031965">
    <property type="term" value="C:nuclear membrane"/>
    <property type="evidence" value="ECO:0007669"/>
    <property type="project" value="UniProtKB-UniRule"/>
</dbReference>
<keyword evidence="3 9" id="KW-0813">Transport</keyword>
<dbReference type="Pfam" id="PF07575">
    <property type="entry name" value="Nucleopor_Nup85"/>
    <property type="match status" value="1"/>
</dbReference>
<protein>
    <recommendedName>
        <fullName evidence="9">Nuclear pore complex protein Nup85</fullName>
    </recommendedName>
</protein>
<evidence type="ECO:0000256" key="7">
    <source>
        <dbReference type="ARBA" id="ARBA00023132"/>
    </source>
</evidence>
<evidence type="ECO:0000256" key="1">
    <source>
        <dbReference type="ARBA" id="ARBA00004567"/>
    </source>
</evidence>
<comment type="function">
    <text evidence="9">Functions as a component of the nuclear pore complex (NPC).</text>
</comment>
<dbReference type="Proteomes" id="UP000324832">
    <property type="component" value="Unassembled WGS sequence"/>
</dbReference>
<keyword evidence="8 9" id="KW-0539">Nucleus</keyword>
<feature type="non-terminal residue" evidence="10">
    <location>
        <position position="468"/>
    </location>
</feature>
<evidence type="ECO:0000313" key="10">
    <source>
        <dbReference type="EMBL" id="VVC88826.1"/>
    </source>
</evidence>
<accession>A0A5E4PRT6</accession>
<dbReference type="PANTHER" id="PTHR13373:SF21">
    <property type="entry name" value="NUCLEAR PORE COMPLEX PROTEIN NUP85"/>
    <property type="match status" value="1"/>
</dbReference>
<proteinExistence type="inferred from homology"/>
<gene>
    <name evidence="10" type="ORF">LSINAPIS_LOCUS2098</name>
</gene>
<evidence type="ECO:0000313" key="11">
    <source>
        <dbReference type="Proteomes" id="UP000324832"/>
    </source>
</evidence>
<evidence type="ECO:0000256" key="8">
    <source>
        <dbReference type="ARBA" id="ARBA00023242"/>
    </source>
</evidence>
<dbReference type="GO" id="GO:0031080">
    <property type="term" value="C:nuclear pore outer ring"/>
    <property type="evidence" value="ECO:0007669"/>
    <property type="project" value="TreeGrafter"/>
</dbReference>
<sequence length="468" mass="53415">MNTSFQTNKISGRVKTFVLSDKCFEKNNIACSWRRGNKFCIYPRSQKIRQTAETCENIILDIRQDVLLFTNILRKFVNEINGTFLSLQKLAQTANTTDNAVEYLKLSRQYRSIIRVCVESLQDAAEKETDGLEKHNYLSYITIFYSIECIWHLCEVLYINVIPGEVVLPFLLEWIRFHFPRHEQTAAKLLEACERGSEDNPNYWDAITGMIVQGRIDVARALLKLHSSADANEFKLVDNSLRMMPVYSVYGGISTGEFTLTWKHWQAECRSRLASGAIQLPQLELIMKIIIGDYSAFESIRIKYSSWFDLLGGWVLFTMPWAKRRDMAAAGAACAGLATHTRTHLDDIIQALLEGDLHQVIHEIQQMSDNGWFATHLTDMLYHCGKLQILDKHQTDVTLRLRNSLILEYGSLLMEHRSLWCAGLSYLATCAAEGLNRAELLLERIPIDSEAKAMRVVAEAKKYGLVGV</sequence>
<dbReference type="GO" id="GO:0006606">
    <property type="term" value="P:protein import into nucleus"/>
    <property type="evidence" value="ECO:0007669"/>
    <property type="project" value="TreeGrafter"/>
</dbReference>
<keyword evidence="6 9" id="KW-0811">Translocation</keyword>
<evidence type="ECO:0000256" key="2">
    <source>
        <dbReference type="ARBA" id="ARBA00005573"/>
    </source>
</evidence>
<evidence type="ECO:0000256" key="3">
    <source>
        <dbReference type="ARBA" id="ARBA00022448"/>
    </source>
</evidence>
<dbReference type="InterPro" id="IPR011502">
    <property type="entry name" value="Nucleoporin_Nup85"/>
</dbReference>
<organism evidence="10 11">
    <name type="scientific">Leptidea sinapis</name>
    <dbReference type="NCBI Taxonomy" id="189913"/>
    <lineage>
        <taxon>Eukaryota</taxon>
        <taxon>Metazoa</taxon>
        <taxon>Ecdysozoa</taxon>
        <taxon>Arthropoda</taxon>
        <taxon>Hexapoda</taxon>
        <taxon>Insecta</taxon>
        <taxon>Pterygota</taxon>
        <taxon>Neoptera</taxon>
        <taxon>Endopterygota</taxon>
        <taxon>Lepidoptera</taxon>
        <taxon>Glossata</taxon>
        <taxon>Ditrysia</taxon>
        <taxon>Papilionoidea</taxon>
        <taxon>Pieridae</taxon>
        <taxon>Dismorphiinae</taxon>
        <taxon>Leptidea</taxon>
    </lineage>
</organism>
<name>A0A5E4PRT6_9NEOP</name>
<dbReference type="AlphaFoldDB" id="A0A5E4PRT6"/>
<dbReference type="EMBL" id="FZQP02000400">
    <property type="protein sequence ID" value="VVC88826.1"/>
    <property type="molecule type" value="Genomic_DNA"/>
</dbReference>
<keyword evidence="5 9" id="KW-0653">Protein transport</keyword>
<evidence type="ECO:0000256" key="9">
    <source>
        <dbReference type="RuleBase" id="RU365073"/>
    </source>
</evidence>
<dbReference type="GO" id="GO:0045893">
    <property type="term" value="P:positive regulation of DNA-templated transcription"/>
    <property type="evidence" value="ECO:0007669"/>
    <property type="project" value="TreeGrafter"/>
</dbReference>
<reference evidence="10 11" key="1">
    <citation type="submission" date="2017-07" db="EMBL/GenBank/DDBJ databases">
        <authorList>
            <person name="Talla V."/>
            <person name="Backstrom N."/>
        </authorList>
    </citation>
    <scope>NUCLEOTIDE SEQUENCE [LARGE SCALE GENOMIC DNA]</scope>
</reference>
<keyword evidence="4 9" id="KW-0509">mRNA transport</keyword>
<comment type="similarity">
    <text evidence="2 9">Belongs to the nucleoporin Nup85 family.</text>
</comment>
<evidence type="ECO:0000256" key="6">
    <source>
        <dbReference type="ARBA" id="ARBA00023010"/>
    </source>
</evidence>
<evidence type="ECO:0000256" key="4">
    <source>
        <dbReference type="ARBA" id="ARBA00022816"/>
    </source>
</evidence>
<keyword evidence="7 9" id="KW-0906">Nuclear pore complex</keyword>
<dbReference type="GO" id="GO:0006406">
    <property type="term" value="P:mRNA export from nucleus"/>
    <property type="evidence" value="ECO:0007669"/>
    <property type="project" value="TreeGrafter"/>
</dbReference>
<comment type="subunit">
    <text evidence="9">Component of the nuclear pore complex (NPC).</text>
</comment>
<keyword evidence="11" id="KW-1185">Reference proteome</keyword>
<evidence type="ECO:0000256" key="5">
    <source>
        <dbReference type="ARBA" id="ARBA00022927"/>
    </source>
</evidence>
<comment type="subcellular location">
    <subcellularLocation>
        <location evidence="1 9">Nucleus</location>
        <location evidence="1 9">Nuclear pore complex</location>
    </subcellularLocation>
</comment>
<dbReference type="GO" id="GO:0017056">
    <property type="term" value="F:structural constituent of nuclear pore"/>
    <property type="evidence" value="ECO:0007669"/>
    <property type="project" value="TreeGrafter"/>
</dbReference>
<dbReference type="PANTHER" id="PTHR13373">
    <property type="entry name" value="FROUNT PROTEIN-RELATED"/>
    <property type="match status" value="1"/>
</dbReference>